<name>S4PM76_9NEOP</name>
<proteinExistence type="predicted"/>
<reference evidence="1" key="1">
    <citation type="journal article" date="2013" name="BMC Genomics">
        <title>Unscrambling butterfly oogenesis.</title>
        <authorList>
            <person name="Carter J.M."/>
            <person name="Baker S.C."/>
            <person name="Pink R."/>
            <person name="Carter D.R."/>
            <person name="Collins A."/>
            <person name="Tomlin J."/>
            <person name="Gibbs M."/>
            <person name="Breuker C.J."/>
        </authorList>
    </citation>
    <scope>NUCLEOTIDE SEQUENCE</scope>
    <source>
        <tissue evidence="1">Ovary</tissue>
    </source>
</reference>
<feature type="non-terminal residue" evidence="1">
    <location>
        <position position="1"/>
    </location>
</feature>
<feature type="non-terminal residue" evidence="1">
    <location>
        <position position="68"/>
    </location>
</feature>
<protein>
    <submittedName>
        <fullName evidence="1">Uncharacterized protein</fullName>
    </submittedName>
</protein>
<organism evidence="1">
    <name type="scientific">Pararge aegeria</name>
    <name type="common">speckled wood butterfly</name>
    <dbReference type="NCBI Taxonomy" id="116150"/>
    <lineage>
        <taxon>Eukaryota</taxon>
        <taxon>Metazoa</taxon>
        <taxon>Ecdysozoa</taxon>
        <taxon>Arthropoda</taxon>
        <taxon>Hexapoda</taxon>
        <taxon>Insecta</taxon>
        <taxon>Pterygota</taxon>
        <taxon>Neoptera</taxon>
        <taxon>Endopterygota</taxon>
        <taxon>Lepidoptera</taxon>
        <taxon>Glossata</taxon>
        <taxon>Ditrysia</taxon>
        <taxon>Papilionoidea</taxon>
        <taxon>Nymphalidae</taxon>
        <taxon>Satyrinae</taxon>
        <taxon>Satyrini</taxon>
        <taxon>Parargina</taxon>
        <taxon>Pararge</taxon>
    </lineage>
</organism>
<dbReference type="AlphaFoldDB" id="S4PM76"/>
<evidence type="ECO:0000313" key="1">
    <source>
        <dbReference type="EMBL" id="JAA91058.1"/>
    </source>
</evidence>
<reference evidence="1" key="2">
    <citation type="submission" date="2013-05" db="EMBL/GenBank/DDBJ databases">
        <authorList>
            <person name="Carter J.-M."/>
            <person name="Baker S.C."/>
            <person name="Pink R."/>
            <person name="Carter D.R.F."/>
            <person name="Collins A."/>
            <person name="Tomlin J."/>
            <person name="Gibbs M."/>
            <person name="Breuker C.J."/>
        </authorList>
    </citation>
    <scope>NUCLEOTIDE SEQUENCE</scope>
    <source>
        <tissue evidence="1">Ovary</tissue>
    </source>
</reference>
<sequence length="68" mass="7809">QYLEVVDKNLHGWNATTWGLTKLVFVGGEYGRGTGVFFRDIKVYDTLKKKWTLYNVELPSRRNAGVTT</sequence>
<dbReference type="EMBL" id="GAIX01001502">
    <property type="protein sequence ID" value="JAA91058.1"/>
    <property type="molecule type" value="Transcribed_RNA"/>
</dbReference>
<accession>S4PM76</accession>